<keyword evidence="2" id="KW-1185">Reference proteome</keyword>
<gene>
    <name evidence="1" type="ORF">PCOR1329_LOCUS37388</name>
</gene>
<sequence>MTMPRVLLRASALVRATYAKGSPPAATRCSISAIGGVGRTAPSVEERPSRGRLSLFQCPSTKFATSAMFGPNLNTCVRCLRRIVSPIGQSLSADKASVAPRKP</sequence>
<comment type="caution">
    <text evidence="1">The sequence shown here is derived from an EMBL/GenBank/DDBJ whole genome shotgun (WGS) entry which is preliminary data.</text>
</comment>
<protein>
    <recommendedName>
        <fullName evidence="3">Secreted protein</fullName>
    </recommendedName>
</protein>
<name>A0ABN9TB20_9DINO</name>
<evidence type="ECO:0008006" key="3">
    <source>
        <dbReference type="Google" id="ProtNLM"/>
    </source>
</evidence>
<dbReference type="EMBL" id="CAUYUJ010014532">
    <property type="protein sequence ID" value="CAK0842737.1"/>
    <property type="molecule type" value="Genomic_DNA"/>
</dbReference>
<organism evidence="1 2">
    <name type="scientific">Prorocentrum cordatum</name>
    <dbReference type="NCBI Taxonomy" id="2364126"/>
    <lineage>
        <taxon>Eukaryota</taxon>
        <taxon>Sar</taxon>
        <taxon>Alveolata</taxon>
        <taxon>Dinophyceae</taxon>
        <taxon>Prorocentrales</taxon>
        <taxon>Prorocentraceae</taxon>
        <taxon>Prorocentrum</taxon>
    </lineage>
</organism>
<evidence type="ECO:0000313" key="2">
    <source>
        <dbReference type="Proteomes" id="UP001189429"/>
    </source>
</evidence>
<proteinExistence type="predicted"/>
<accession>A0ABN9TB20</accession>
<dbReference type="Proteomes" id="UP001189429">
    <property type="component" value="Unassembled WGS sequence"/>
</dbReference>
<reference evidence="1" key="1">
    <citation type="submission" date="2023-10" db="EMBL/GenBank/DDBJ databases">
        <authorList>
            <person name="Chen Y."/>
            <person name="Shah S."/>
            <person name="Dougan E. K."/>
            <person name="Thang M."/>
            <person name="Chan C."/>
        </authorList>
    </citation>
    <scope>NUCLEOTIDE SEQUENCE [LARGE SCALE GENOMIC DNA]</scope>
</reference>
<evidence type="ECO:0000313" key="1">
    <source>
        <dbReference type="EMBL" id="CAK0842737.1"/>
    </source>
</evidence>